<dbReference type="GO" id="GO:0005351">
    <property type="term" value="F:carbohydrate:proton symporter activity"/>
    <property type="evidence" value="ECO:0007669"/>
    <property type="project" value="TreeGrafter"/>
</dbReference>
<reference evidence="8" key="2">
    <citation type="submission" date="2023-07" db="EMBL/GenBank/DDBJ databases">
        <authorList>
            <consortium name="Lawrence Berkeley National Laboratory"/>
            <person name="Haridas S."/>
            <person name="Hensen N."/>
            <person name="Bonometti L."/>
            <person name="Westerberg I."/>
            <person name="Brannstrom I.O."/>
            <person name="Guillou S."/>
            <person name="Cros-Aarteil S."/>
            <person name="Calhoun S."/>
            <person name="Kuo A."/>
            <person name="Mondo S."/>
            <person name="Pangilinan J."/>
            <person name="Riley R."/>
            <person name="LaButti K."/>
            <person name="Andreopoulos B."/>
            <person name="Lipzen A."/>
            <person name="Chen C."/>
            <person name="Yanf M."/>
            <person name="Daum C."/>
            <person name="Ng V."/>
            <person name="Clum A."/>
            <person name="Steindorff A."/>
            <person name="Ohm R."/>
            <person name="Martin F."/>
            <person name="Silar P."/>
            <person name="Natvig D."/>
            <person name="Lalanne C."/>
            <person name="Gautier V."/>
            <person name="Ament-velasquez S.L."/>
            <person name="Kruys A."/>
            <person name="Hutchinson M.I."/>
            <person name="Powell A.J."/>
            <person name="Barry K."/>
            <person name="Miller A.N."/>
            <person name="Grigoriev I.V."/>
            <person name="Debuchy R."/>
            <person name="Gladieux P."/>
            <person name="Thoren M.H."/>
            <person name="Johannesson H."/>
        </authorList>
    </citation>
    <scope>NUCLEOTIDE SEQUENCE</scope>
    <source>
        <strain evidence="8">FGSC 1904</strain>
    </source>
</reference>
<feature type="transmembrane region" description="Helical" evidence="6">
    <location>
        <begin position="335"/>
        <end position="357"/>
    </location>
</feature>
<dbReference type="PROSITE" id="PS00216">
    <property type="entry name" value="SUGAR_TRANSPORT_1"/>
    <property type="match status" value="2"/>
</dbReference>
<feature type="transmembrane region" description="Helical" evidence="6">
    <location>
        <begin position="310"/>
        <end position="328"/>
    </location>
</feature>
<comment type="caution">
    <text evidence="8">The sequence shown here is derived from an EMBL/GenBank/DDBJ whole genome shotgun (WGS) entry which is preliminary data.</text>
</comment>
<evidence type="ECO:0000259" key="7">
    <source>
        <dbReference type="PROSITE" id="PS50850"/>
    </source>
</evidence>
<dbReference type="InterPro" id="IPR005829">
    <property type="entry name" value="Sugar_transporter_CS"/>
</dbReference>
<dbReference type="PANTHER" id="PTHR48022">
    <property type="entry name" value="PLASTIDIC GLUCOSE TRANSPORTER 4"/>
    <property type="match status" value="1"/>
</dbReference>
<feature type="transmembrane region" description="Helical" evidence="6">
    <location>
        <begin position="393"/>
        <end position="419"/>
    </location>
</feature>
<name>A0AAE0P338_SORBR</name>
<evidence type="ECO:0000313" key="9">
    <source>
        <dbReference type="Proteomes" id="UP001281003"/>
    </source>
</evidence>
<keyword evidence="9" id="KW-1185">Reference proteome</keyword>
<reference evidence="8" key="1">
    <citation type="journal article" date="2023" name="Mol. Phylogenet. Evol.">
        <title>Genome-scale phylogeny and comparative genomics of the fungal order Sordariales.</title>
        <authorList>
            <person name="Hensen N."/>
            <person name="Bonometti L."/>
            <person name="Westerberg I."/>
            <person name="Brannstrom I.O."/>
            <person name="Guillou S."/>
            <person name="Cros-Aarteil S."/>
            <person name="Calhoun S."/>
            <person name="Haridas S."/>
            <person name="Kuo A."/>
            <person name="Mondo S."/>
            <person name="Pangilinan J."/>
            <person name="Riley R."/>
            <person name="LaButti K."/>
            <person name="Andreopoulos B."/>
            <person name="Lipzen A."/>
            <person name="Chen C."/>
            <person name="Yan M."/>
            <person name="Daum C."/>
            <person name="Ng V."/>
            <person name="Clum A."/>
            <person name="Steindorff A."/>
            <person name="Ohm R.A."/>
            <person name="Martin F."/>
            <person name="Silar P."/>
            <person name="Natvig D.O."/>
            <person name="Lalanne C."/>
            <person name="Gautier V."/>
            <person name="Ament-Velasquez S.L."/>
            <person name="Kruys A."/>
            <person name="Hutchinson M.I."/>
            <person name="Powell A.J."/>
            <person name="Barry K."/>
            <person name="Miller A.N."/>
            <person name="Grigoriev I.V."/>
            <person name="Debuchy R."/>
            <person name="Gladieux P."/>
            <person name="Hiltunen Thoren M."/>
            <person name="Johannesson H."/>
        </authorList>
    </citation>
    <scope>NUCLEOTIDE SEQUENCE</scope>
    <source>
        <strain evidence="8">FGSC 1904</strain>
    </source>
</reference>
<dbReference type="Proteomes" id="UP001281003">
    <property type="component" value="Unassembled WGS sequence"/>
</dbReference>
<dbReference type="GO" id="GO:0016020">
    <property type="term" value="C:membrane"/>
    <property type="evidence" value="ECO:0007669"/>
    <property type="project" value="UniProtKB-SubCell"/>
</dbReference>
<sequence length="474" mass="51925">MAHQTILDFDLPRNRRLPIRLVSSGHFDQDDSGIITPSLALNSFLKYFDNPDAPLRGAIVSVYQAGAWLGSASVGITSDRLGRRKAIAFGCAFGVLGGALMAGAAHVAMLIIGRMLVGYAVGTITGVAPVFGAEIAKVRTERLPVTVLTFPFAVVCAWGFFVALWTGVGEGKWHNPNQWRLGFAIQSIPAIALGVGVLFISESPRWLCLKGRHEEAEKAFRSYHYNGSNDEWCREEFSCMQRNIAMELQARGDLTWTELLKTPAFRKRLFVGSFVWAAAMLSGISFIQYFQPAIYATLQYDQNQQLLISGLYGSVAPVACLASLLFVDRVGRKKILVSSASLLSVCYLIITIIAAVFPARPGFPTNEAAQRGLIACWGGNITYATSSDRSSNWITWLTIHQIFFILTNALCAVVFAIVYPETRGKSLEDMSEIFGDIKRRTEPELGHAGAVVSDKKDSGISEYAIEKTESRSQA</sequence>
<gene>
    <name evidence="8" type="ORF">B0T20DRAFT_360753</name>
</gene>
<evidence type="ECO:0000256" key="3">
    <source>
        <dbReference type="ARBA" id="ARBA00022692"/>
    </source>
</evidence>
<dbReference type="Pfam" id="PF00083">
    <property type="entry name" value="Sugar_tr"/>
    <property type="match status" value="1"/>
</dbReference>
<accession>A0AAE0P338</accession>
<evidence type="ECO:0000313" key="8">
    <source>
        <dbReference type="EMBL" id="KAK3392549.1"/>
    </source>
</evidence>
<evidence type="ECO:0000256" key="1">
    <source>
        <dbReference type="ARBA" id="ARBA00004141"/>
    </source>
</evidence>
<evidence type="ECO:0000256" key="6">
    <source>
        <dbReference type="SAM" id="Phobius"/>
    </source>
</evidence>
<comment type="similarity">
    <text evidence="2">Belongs to the major facilitator superfamily. Sugar transporter (TC 2.A.1.1) family.</text>
</comment>
<dbReference type="InterPro" id="IPR005828">
    <property type="entry name" value="MFS_sugar_transport-like"/>
</dbReference>
<feature type="transmembrane region" description="Helical" evidence="6">
    <location>
        <begin position="269"/>
        <end position="290"/>
    </location>
</feature>
<dbReference type="EMBL" id="JAUTDP010000011">
    <property type="protein sequence ID" value="KAK3392549.1"/>
    <property type="molecule type" value="Genomic_DNA"/>
</dbReference>
<dbReference type="PANTHER" id="PTHR48022:SF9">
    <property type="entry name" value="MAJOR FACILITATOR SUPERFAMILY (MFS) PROFILE DOMAIN-CONTAINING PROTEIN"/>
    <property type="match status" value="1"/>
</dbReference>
<protein>
    <recommendedName>
        <fullName evidence="7">Major facilitator superfamily (MFS) profile domain-containing protein</fullName>
    </recommendedName>
</protein>
<feature type="transmembrane region" description="Helical" evidence="6">
    <location>
        <begin position="111"/>
        <end position="133"/>
    </location>
</feature>
<evidence type="ECO:0000256" key="4">
    <source>
        <dbReference type="ARBA" id="ARBA00022989"/>
    </source>
</evidence>
<comment type="subcellular location">
    <subcellularLocation>
        <location evidence="1">Membrane</location>
        <topology evidence="1">Multi-pass membrane protein</topology>
    </subcellularLocation>
</comment>
<dbReference type="InterPro" id="IPR050360">
    <property type="entry name" value="MFS_Sugar_Transporters"/>
</dbReference>
<keyword evidence="5 6" id="KW-0472">Membrane</keyword>
<organism evidence="8 9">
    <name type="scientific">Sordaria brevicollis</name>
    <dbReference type="NCBI Taxonomy" id="83679"/>
    <lineage>
        <taxon>Eukaryota</taxon>
        <taxon>Fungi</taxon>
        <taxon>Dikarya</taxon>
        <taxon>Ascomycota</taxon>
        <taxon>Pezizomycotina</taxon>
        <taxon>Sordariomycetes</taxon>
        <taxon>Sordariomycetidae</taxon>
        <taxon>Sordariales</taxon>
        <taxon>Sordariaceae</taxon>
        <taxon>Sordaria</taxon>
    </lineage>
</organism>
<dbReference type="PROSITE" id="PS50850">
    <property type="entry name" value="MFS"/>
    <property type="match status" value="1"/>
</dbReference>
<dbReference type="Gene3D" id="1.20.1250.20">
    <property type="entry name" value="MFS general substrate transporter like domains"/>
    <property type="match status" value="1"/>
</dbReference>
<feature type="domain" description="Major facilitator superfamily (MFS) profile" evidence="7">
    <location>
        <begin position="17"/>
        <end position="474"/>
    </location>
</feature>
<dbReference type="InterPro" id="IPR036259">
    <property type="entry name" value="MFS_trans_sf"/>
</dbReference>
<feature type="transmembrane region" description="Helical" evidence="6">
    <location>
        <begin position="86"/>
        <end position="105"/>
    </location>
</feature>
<proteinExistence type="inferred from homology"/>
<feature type="transmembrane region" description="Helical" evidence="6">
    <location>
        <begin position="179"/>
        <end position="200"/>
    </location>
</feature>
<keyword evidence="3 6" id="KW-0812">Transmembrane</keyword>
<evidence type="ECO:0000256" key="2">
    <source>
        <dbReference type="ARBA" id="ARBA00010992"/>
    </source>
</evidence>
<dbReference type="InterPro" id="IPR020846">
    <property type="entry name" value="MFS_dom"/>
</dbReference>
<feature type="transmembrane region" description="Helical" evidence="6">
    <location>
        <begin position="145"/>
        <end position="167"/>
    </location>
</feature>
<keyword evidence="4 6" id="KW-1133">Transmembrane helix</keyword>
<dbReference type="SUPFAM" id="SSF103473">
    <property type="entry name" value="MFS general substrate transporter"/>
    <property type="match status" value="1"/>
</dbReference>
<dbReference type="AlphaFoldDB" id="A0AAE0P338"/>
<evidence type="ECO:0000256" key="5">
    <source>
        <dbReference type="ARBA" id="ARBA00023136"/>
    </source>
</evidence>